<dbReference type="CDD" id="cd00306">
    <property type="entry name" value="Peptidases_S8_S53"/>
    <property type="match status" value="1"/>
</dbReference>
<name>H5Y2P4_9FIRM</name>
<dbReference type="STRING" id="768710.DesyoDRAFT_1137"/>
<gene>
    <name evidence="3" type="ORF">DesyoDRAFT_1137</name>
</gene>
<feature type="domain" description="Peptidoglycan recognition protein family" evidence="2">
    <location>
        <begin position="260"/>
        <end position="404"/>
    </location>
</feature>
<protein>
    <submittedName>
        <fullName evidence="3">Negative regulator of beta-lactamase expression</fullName>
    </submittedName>
</protein>
<dbReference type="Proteomes" id="UP000005104">
    <property type="component" value="Chromosome"/>
</dbReference>
<organism evidence="3 4">
    <name type="scientific">Desulfosporosinus youngiae DSM 17734</name>
    <dbReference type="NCBI Taxonomy" id="768710"/>
    <lineage>
        <taxon>Bacteria</taxon>
        <taxon>Bacillati</taxon>
        <taxon>Bacillota</taxon>
        <taxon>Clostridia</taxon>
        <taxon>Eubacteriales</taxon>
        <taxon>Desulfitobacteriaceae</taxon>
        <taxon>Desulfosporosinus</taxon>
    </lineage>
</organism>
<dbReference type="Pfam" id="PF01510">
    <property type="entry name" value="Amidase_2"/>
    <property type="match status" value="1"/>
</dbReference>
<evidence type="ECO:0000313" key="4">
    <source>
        <dbReference type="Proteomes" id="UP000005104"/>
    </source>
</evidence>
<dbReference type="InterPro" id="IPR002502">
    <property type="entry name" value="Amidase_domain"/>
</dbReference>
<sequence>MLKENDEARKEVNLDIWHKAGYDGEGINILLCDLNGTILPHMKEYCVSVDPEKKMVNEPKHNTYTAQVLHEALPKATIYVAPWTFSAKEIGEWLDANPGLIHLANVSLSSPVSSEYDVFKRHNIPVCCSSGNNSKRTKYGVSFPADLEWTIAVGAYNWADKGLYANDVVDYSNGGEALDAVSCTNIWVKTQEGNLLKYTGTSTSSPWGCGTLGAYLHWRLKNGLPTLGQSEAKTFIRENCIDIRTEGFDYDSGHGLFCLPKEIPKVEIPPKEVPMSTPYNRNIQALVIHHMGDGLPPERSILQRWNPYSYDYPEYDYGIEADGTIRTGRPLSIQGSHAISNKTPYNQRGYQWWNRNAIGVGLAGDFTLYPMPAAQFRALVTLVKRLMAEHGLTLDNVYPHGQVTYTDCPGCTYSKVPALTKGLWSYDEFEQAVLIEEEDDVLDVAVLLFTKEDYWAGVDVAARHNCAVFVRPAGNTVPPDAWHAKQLIVIGGPTTGHANEVLLSGNDKYDTAAAVAKYLG</sequence>
<dbReference type="Gene3D" id="3.40.50.12090">
    <property type="match status" value="1"/>
</dbReference>
<dbReference type="HOGENOM" id="CLU_523499_0_0_9"/>
<dbReference type="Pfam" id="PF00082">
    <property type="entry name" value="Peptidase_S8"/>
    <property type="match status" value="1"/>
</dbReference>
<evidence type="ECO:0000259" key="2">
    <source>
        <dbReference type="SMART" id="SM00701"/>
    </source>
</evidence>
<evidence type="ECO:0000313" key="3">
    <source>
        <dbReference type="EMBL" id="EHQ88307.1"/>
    </source>
</evidence>
<dbReference type="CDD" id="cd06583">
    <property type="entry name" value="PGRP"/>
    <property type="match status" value="1"/>
</dbReference>
<dbReference type="RefSeq" id="WP_007780512.1">
    <property type="nucleotide sequence ID" value="NZ_CM001441.1"/>
</dbReference>
<dbReference type="GO" id="GO:0006508">
    <property type="term" value="P:proteolysis"/>
    <property type="evidence" value="ECO:0007669"/>
    <property type="project" value="InterPro"/>
</dbReference>
<feature type="domain" description="N-acetylmuramoyl-L-alanine amidase" evidence="1">
    <location>
        <begin position="273"/>
        <end position="410"/>
    </location>
</feature>
<dbReference type="SUPFAM" id="SSF52743">
    <property type="entry name" value="Subtilisin-like"/>
    <property type="match status" value="1"/>
</dbReference>
<dbReference type="OrthoDB" id="9811296at2"/>
<reference evidence="3 4" key="1">
    <citation type="submission" date="2011-11" db="EMBL/GenBank/DDBJ databases">
        <title>The Noncontiguous Finished genome of Desulfosporosinus youngiae DSM 17734.</title>
        <authorList>
            <consortium name="US DOE Joint Genome Institute (JGI-PGF)"/>
            <person name="Lucas S."/>
            <person name="Han J."/>
            <person name="Lapidus A."/>
            <person name="Cheng J.-F."/>
            <person name="Goodwin L."/>
            <person name="Pitluck S."/>
            <person name="Peters L."/>
            <person name="Ovchinnikova G."/>
            <person name="Lu M."/>
            <person name="Land M.L."/>
            <person name="Hauser L."/>
            <person name="Pester M."/>
            <person name="Spring S."/>
            <person name="Ollivier B."/>
            <person name="Rattei T."/>
            <person name="Klenk H.-P."/>
            <person name="Wagner M."/>
            <person name="Loy A."/>
            <person name="Woyke T.J."/>
        </authorList>
    </citation>
    <scope>NUCLEOTIDE SEQUENCE [LARGE SCALE GENOMIC DNA]</scope>
    <source>
        <strain evidence="3 4">DSM 17734</strain>
    </source>
</reference>
<accession>H5Y2P4</accession>
<dbReference type="GO" id="GO:0008745">
    <property type="term" value="F:N-acetylmuramoyl-L-alanine amidase activity"/>
    <property type="evidence" value="ECO:0007669"/>
    <property type="project" value="InterPro"/>
</dbReference>
<dbReference type="GO" id="GO:0008270">
    <property type="term" value="F:zinc ion binding"/>
    <property type="evidence" value="ECO:0007669"/>
    <property type="project" value="InterPro"/>
</dbReference>
<dbReference type="Gene3D" id="3.40.50.200">
    <property type="entry name" value="Peptidase S8/S53 domain"/>
    <property type="match status" value="1"/>
</dbReference>
<dbReference type="SMART" id="SM00701">
    <property type="entry name" value="PGRP"/>
    <property type="match status" value="1"/>
</dbReference>
<dbReference type="SMART" id="SM00644">
    <property type="entry name" value="Ami_2"/>
    <property type="match status" value="1"/>
</dbReference>
<proteinExistence type="predicted"/>
<dbReference type="InterPro" id="IPR036505">
    <property type="entry name" value="Amidase/PGRP_sf"/>
</dbReference>
<dbReference type="InterPro" id="IPR036852">
    <property type="entry name" value="Peptidase_S8/S53_dom_sf"/>
</dbReference>
<keyword evidence="4" id="KW-1185">Reference proteome</keyword>
<dbReference type="GO" id="GO:0009253">
    <property type="term" value="P:peptidoglycan catabolic process"/>
    <property type="evidence" value="ECO:0007669"/>
    <property type="project" value="InterPro"/>
</dbReference>
<dbReference type="eggNOG" id="COG3023">
    <property type="taxonomic scope" value="Bacteria"/>
</dbReference>
<dbReference type="SUPFAM" id="SSF55846">
    <property type="entry name" value="N-acetylmuramoyl-L-alanine amidase-like"/>
    <property type="match status" value="1"/>
</dbReference>
<dbReference type="AlphaFoldDB" id="H5Y2P4"/>
<dbReference type="GO" id="GO:0004252">
    <property type="term" value="F:serine-type endopeptidase activity"/>
    <property type="evidence" value="ECO:0007669"/>
    <property type="project" value="InterPro"/>
</dbReference>
<dbReference type="EMBL" id="CM001441">
    <property type="protein sequence ID" value="EHQ88307.1"/>
    <property type="molecule type" value="Genomic_DNA"/>
</dbReference>
<dbReference type="Gene3D" id="3.40.80.10">
    <property type="entry name" value="Peptidoglycan recognition protein-like"/>
    <property type="match status" value="1"/>
</dbReference>
<dbReference type="InterPro" id="IPR000209">
    <property type="entry name" value="Peptidase_S8/S53_dom"/>
</dbReference>
<evidence type="ECO:0000259" key="1">
    <source>
        <dbReference type="SMART" id="SM00644"/>
    </source>
</evidence>
<dbReference type="InterPro" id="IPR006619">
    <property type="entry name" value="PGRP_domain_met/bac"/>
</dbReference>